<gene>
    <name evidence="2" type="ORF">PAPOLLO_LOCUS21768</name>
</gene>
<dbReference type="AlphaFoldDB" id="A0A8S3XRV5"/>
<reference evidence="2" key="1">
    <citation type="submission" date="2021-04" db="EMBL/GenBank/DDBJ databases">
        <authorList>
            <person name="Tunstrom K."/>
        </authorList>
    </citation>
    <scope>NUCLEOTIDE SEQUENCE</scope>
</reference>
<evidence type="ECO:0000313" key="3">
    <source>
        <dbReference type="Proteomes" id="UP000691718"/>
    </source>
</evidence>
<name>A0A8S3XRV5_PARAO</name>
<proteinExistence type="predicted"/>
<comment type="caution">
    <text evidence="2">The sequence shown here is derived from an EMBL/GenBank/DDBJ whole genome shotgun (WGS) entry which is preliminary data.</text>
</comment>
<keyword evidence="1" id="KW-0175">Coiled coil</keyword>
<accession>A0A8S3XRV5</accession>
<keyword evidence="3" id="KW-1185">Reference proteome</keyword>
<evidence type="ECO:0000256" key="1">
    <source>
        <dbReference type="SAM" id="Coils"/>
    </source>
</evidence>
<dbReference type="Proteomes" id="UP000691718">
    <property type="component" value="Unassembled WGS sequence"/>
</dbReference>
<feature type="coiled-coil region" evidence="1">
    <location>
        <begin position="121"/>
        <end position="169"/>
    </location>
</feature>
<organism evidence="2 3">
    <name type="scientific">Parnassius apollo</name>
    <name type="common">Apollo butterfly</name>
    <name type="synonym">Papilio apollo</name>
    <dbReference type="NCBI Taxonomy" id="110799"/>
    <lineage>
        <taxon>Eukaryota</taxon>
        <taxon>Metazoa</taxon>
        <taxon>Ecdysozoa</taxon>
        <taxon>Arthropoda</taxon>
        <taxon>Hexapoda</taxon>
        <taxon>Insecta</taxon>
        <taxon>Pterygota</taxon>
        <taxon>Neoptera</taxon>
        <taxon>Endopterygota</taxon>
        <taxon>Lepidoptera</taxon>
        <taxon>Glossata</taxon>
        <taxon>Ditrysia</taxon>
        <taxon>Papilionoidea</taxon>
        <taxon>Papilionidae</taxon>
        <taxon>Parnassiinae</taxon>
        <taxon>Parnassini</taxon>
        <taxon>Parnassius</taxon>
        <taxon>Parnassius</taxon>
    </lineage>
</organism>
<sequence>MSIRRFNAMNIEKKSKWKCDQCIHKTNTKKICSPNADISHSVKKQVNISKNDVLQHKMLHKSKNEIESLCNQLLTTNKFQNRVKNRTHIETYSDPETSLSSEDSNIIKSLPDLSTLVNDESIELKQRNSELQLELDSAHMEIEKLILEKQELQKEVDKLAAKTKRLLMICSSNSPKK</sequence>
<protein>
    <submittedName>
        <fullName evidence="2">(apollo) hypothetical protein</fullName>
    </submittedName>
</protein>
<dbReference type="EMBL" id="CAJQZP010001342">
    <property type="protein sequence ID" value="CAG5039982.1"/>
    <property type="molecule type" value="Genomic_DNA"/>
</dbReference>
<evidence type="ECO:0000313" key="2">
    <source>
        <dbReference type="EMBL" id="CAG5039982.1"/>
    </source>
</evidence>